<evidence type="ECO:0000313" key="8">
    <source>
        <dbReference type="Proteomes" id="UP001369736"/>
    </source>
</evidence>
<dbReference type="InterPro" id="IPR001706">
    <property type="entry name" value="Ribosomal_bL35"/>
</dbReference>
<keyword evidence="3 4" id="KW-0687">Ribonucleoprotein</keyword>
<dbReference type="RefSeq" id="WP_337707226.1">
    <property type="nucleotide sequence ID" value="NZ_JBBEGM010000022.1"/>
</dbReference>
<evidence type="ECO:0000256" key="3">
    <source>
        <dbReference type="ARBA" id="ARBA00023274"/>
    </source>
</evidence>
<dbReference type="PANTHER" id="PTHR33343:SF1">
    <property type="entry name" value="LARGE RIBOSOMAL SUBUNIT PROTEIN BL35M"/>
    <property type="match status" value="1"/>
</dbReference>
<evidence type="ECO:0000256" key="6">
    <source>
        <dbReference type="SAM" id="MobiDB-lite"/>
    </source>
</evidence>
<accession>A0ABU8MET6</accession>
<keyword evidence="2 4" id="KW-0689">Ribosomal protein</keyword>
<dbReference type="PRINTS" id="PR00064">
    <property type="entry name" value="RIBOSOMALL35"/>
</dbReference>
<evidence type="ECO:0000256" key="1">
    <source>
        <dbReference type="ARBA" id="ARBA00006598"/>
    </source>
</evidence>
<evidence type="ECO:0000313" key="7">
    <source>
        <dbReference type="EMBL" id="MEJ2865850.1"/>
    </source>
</evidence>
<dbReference type="GO" id="GO:0005840">
    <property type="term" value="C:ribosome"/>
    <property type="evidence" value="ECO:0007669"/>
    <property type="project" value="UniProtKB-KW"/>
</dbReference>
<dbReference type="Pfam" id="PF01632">
    <property type="entry name" value="Ribosomal_L35p"/>
    <property type="match status" value="1"/>
</dbReference>
<keyword evidence="8" id="KW-1185">Reference proteome</keyword>
<proteinExistence type="inferred from homology"/>
<sequence length="65" mass="7143">MPKNKSHSGTKKRIKVTGTGKLLREKAGKRHLLEKKSSHKTRQLSGNEAVAPQDTGRVKRLLGGL</sequence>
<dbReference type="HAMAP" id="MF_00514">
    <property type="entry name" value="Ribosomal_bL35"/>
    <property type="match status" value="1"/>
</dbReference>
<feature type="compositionally biased region" description="Basic residues" evidence="6">
    <location>
        <begin position="27"/>
        <end position="42"/>
    </location>
</feature>
<evidence type="ECO:0000256" key="4">
    <source>
        <dbReference type="HAMAP-Rule" id="MF_00514"/>
    </source>
</evidence>
<comment type="caution">
    <text evidence="7">The sequence shown here is derived from an EMBL/GenBank/DDBJ whole genome shotgun (WGS) entry which is preliminary data.</text>
</comment>
<organism evidence="7 8">
    <name type="scientific">Actinomycetospora flava</name>
    <dbReference type="NCBI Taxonomy" id="3129232"/>
    <lineage>
        <taxon>Bacteria</taxon>
        <taxon>Bacillati</taxon>
        <taxon>Actinomycetota</taxon>
        <taxon>Actinomycetes</taxon>
        <taxon>Pseudonocardiales</taxon>
        <taxon>Pseudonocardiaceae</taxon>
        <taxon>Actinomycetospora</taxon>
    </lineage>
</organism>
<feature type="region of interest" description="Disordered" evidence="6">
    <location>
        <begin position="1"/>
        <end position="65"/>
    </location>
</feature>
<name>A0ABU8MET6_9PSEU</name>
<reference evidence="7 8" key="1">
    <citation type="submission" date="2024-03" db="EMBL/GenBank/DDBJ databases">
        <title>Actinomycetospora sp. OC33-EN07, a novel actinomycete isolated from wild orchid (Aerides multiflora).</title>
        <authorList>
            <person name="Suriyachadkun C."/>
        </authorList>
    </citation>
    <scope>NUCLEOTIDE SEQUENCE [LARGE SCALE GENOMIC DNA]</scope>
    <source>
        <strain evidence="7 8">OC33-EN07</strain>
    </source>
</reference>
<evidence type="ECO:0000256" key="5">
    <source>
        <dbReference type="RuleBase" id="RU000568"/>
    </source>
</evidence>
<dbReference type="SUPFAM" id="SSF143034">
    <property type="entry name" value="L35p-like"/>
    <property type="match status" value="1"/>
</dbReference>
<comment type="similarity">
    <text evidence="1 4 5">Belongs to the bacterial ribosomal protein bL35 family.</text>
</comment>
<dbReference type="Proteomes" id="UP001369736">
    <property type="component" value="Unassembled WGS sequence"/>
</dbReference>
<dbReference type="PANTHER" id="PTHR33343">
    <property type="entry name" value="54S RIBOSOMAL PROTEIN BL35M"/>
    <property type="match status" value="1"/>
</dbReference>
<feature type="compositionally biased region" description="Basic residues" evidence="6">
    <location>
        <begin position="1"/>
        <end position="15"/>
    </location>
</feature>
<protein>
    <recommendedName>
        <fullName evidence="4">Large ribosomal subunit protein bL35</fullName>
    </recommendedName>
</protein>
<dbReference type="Gene3D" id="4.10.410.60">
    <property type="match status" value="1"/>
</dbReference>
<dbReference type="InterPro" id="IPR021137">
    <property type="entry name" value="Ribosomal_bL35-like"/>
</dbReference>
<evidence type="ECO:0000256" key="2">
    <source>
        <dbReference type="ARBA" id="ARBA00022980"/>
    </source>
</evidence>
<gene>
    <name evidence="4 7" type="primary">rpmI</name>
    <name evidence="7" type="ORF">WCD58_32160</name>
</gene>
<dbReference type="NCBIfam" id="TIGR00001">
    <property type="entry name" value="rpmI_bact"/>
    <property type="match status" value="1"/>
</dbReference>
<dbReference type="InterPro" id="IPR037229">
    <property type="entry name" value="Ribosomal_bL35_sf"/>
</dbReference>
<dbReference type="EMBL" id="JBBEGM010000022">
    <property type="protein sequence ID" value="MEJ2865850.1"/>
    <property type="molecule type" value="Genomic_DNA"/>
</dbReference>